<reference evidence="2" key="1">
    <citation type="journal article" date="2023" name="Science">
        <title>Genome structures resolve the early diversification of teleost fishes.</title>
        <authorList>
            <person name="Parey E."/>
            <person name="Louis A."/>
            <person name="Montfort J."/>
            <person name="Bouchez O."/>
            <person name="Roques C."/>
            <person name="Iampietro C."/>
            <person name="Lluch J."/>
            <person name="Castinel A."/>
            <person name="Donnadieu C."/>
            <person name="Desvignes T."/>
            <person name="Floi Bucao C."/>
            <person name="Jouanno E."/>
            <person name="Wen M."/>
            <person name="Mejri S."/>
            <person name="Dirks R."/>
            <person name="Jansen H."/>
            <person name="Henkel C."/>
            <person name="Chen W.J."/>
            <person name="Zahm M."/>
            <person name="Cabau C."/>
            <person name="Klopp C."/>
            <person name="Thompson A.W."/>
            <person name="Robinson-Rechavi M."/>
            <person name="Braasch I."/>
            <person name="Lecointre G."/>
            <person name="Bobe J."/>
            <person name="Postlethwait J.H."/>
            <person name="Berthelot C."/>
            <person name="Roest Crollius H."/>
            <person name="Guiguen Y."/>
        </authorList>
    </citation>
    <scope>NUCLEOTIDE SEQUENCE</scope>
    <source>
        <strain evidence="2">WJC10195</strain>
    </source>
</reference>
<name>A0A9Q1ILM3_SYNKA</name>
<dbReference type="AlphaFoldDB" id="A0A9Q1ILM3"/>
<proteinExistence type="predicted"/>
<feature type="region of interest" description="Disordered" evidence="1">
    <location>
        <begin position="138"/>
        <end position="168"/>
    </location>
</feature>
<gene>
    <name evidence="2" type="ORF">SKAU_G00313940</name>
</gene>
<accession>A0A9Q1ILM3</accession>
<dbReference type="Proteomes" id="UP001152622">
    <property type="component" value="Chromosome 13"/>
</dbReference>
<evidence type="ECO:0000313" key="3">
    <source>
        <dbReference type="Proteomes" id="UP001152622"/>
    </source>
</evidence>
<comment type="caution">
    <text evidence="2">The sequence shown here is derived from an EMBL/GenBank/DDBJ whole genome shotgun (WGS) entry which is preliminary data.</text>
</comment>
<sequence length="168" mass="18722">MQRKEKLFFSELCCETINFPRRHKGKTIFCVPLSAEKLVKNRTFQRQGDFCRAKTTPFHVRGVAALFFPQQHTQRKAACSATFATVHFSEWQSSSAVHPEHYCKIILWVLTEGAASGETVAVTAGREMPGFIPTATNPSRPLHSFPFEPGPSCAPCKSPRGPQNTDPT</sequence>
<protein>
    <submittedName>
        <fullName evidence="2">Uncharacterized protein</fullName>
    </submittedName>
</protein>
<evidence type="ECO:0000313" key="2">
    <source>
        <dbReference type="EMBL" id="KAJ8344065.1"/>
    </source>
</evidence>
<dbReference type="EMBL" id="JAINUF010000013">
    <property type="protein sequence ID" value="KAJ8344065.1"/>
    <property type="molecule type" value="Genomic_DNA"/>
</dbReference>
<organism evidence="2 3">
    <name type="scientific">Synaphobranchus kaupii</name>
    <name type="common">Kaup's arrowtooth eel</name>
    <dbReference type="NCBI Taxonomy" id="118154"/>
    <lineage>
        <taxon>Eukaryota</taxon>
        <taxon>Metazoa</taxon>
        <taxon>Chordata</taxon>
        <taxon>Craniata</taxon>
        <taxon>Vertebrata</taxon>
        <taxon>Euteleostomi</taxon>
        <taxon>Actinopterygii</taxon>
        <taxon>Neopterygii</taxon>
        <taxon>Teleostei</taxon>
        <taxon>Anguilliformes</taxon>
        <taxon>Synaphobranchidae</taxon>
        <taxon>Synaphobranchus</taxon>
    </lineage>
</organism>
<keyword evidence="3" id="KW-1185">Reference proteome</keyword>
<evidence type="ECO:0000256" key="1">
    <source>
        <dbReference type="SAM" id="MobiDB-lite"/>
    </source>
</evidence>